<feature type="non-terminal residue" evidence="1">
    <location>
        <position position="1"/>
    </location>
</feature>
<gene>
    <name evidence="1" type="ORF">RPERSI_LOCUS34921</name>
</gene>
<keyword evidence="2" id="KW-1185">Reference proteome</keyword>
<reference evidence="1" key="1">
    <citation type="submission" date="2021-06" db="EMBL/GenBank/DDBJ databases">
        <authorList>
            <person name="Kallberg Y."/>
            <person name="Tangrot J."/>
            <person name="Rosling A."/>
        </authorList>
    </citation>
    <scope>NUCLEOTIDE SEQUENCE</scope>
    <source>
        <strain evidence="1">MA461A</strain>
    </source>
</reference>
<sequence>EDREVWVAKVEHRSTVYEGYHPAPTTTRPTITERPQARDFKRKVVGNRGKRK</sequence>
<dbReference type="EMBL" id="CAJVQC010158842">
    <property type="protein sequence ID" value="CAG8848035.1"/>
    <property type="molecule type" value="Genomic_DNA"/>
</dbReference>
<evidence type="ECO:0000313" key="2">
    <source>
        <dbReference type="Proteomes" id="UP000789920"/>
    </source>
</evidence>
<accession>A0ACA9SX29</accession>
<evidence type="ECO:0000313" key="1">
    <source>
        <dbReference type="EMBL" id="CAG8848035.1"/>
    </source>
</evidence>
<protein>
    <submittedName>
        <fullName evidence="1">1384_t:CDS:1</fullName>
    </submittedName>
</protein>
<proteinExistence type="predicted"/>
<name>A0ACA9SX29_9GLOM</name>
<dbReference type="Proteomes" id="UP000789920">
    <property type="component" value="Unassembled WGS sequence"/>
</dbReference>
<organism evidence="1 2">
    <name type="scientific">Racocetra persica</name>
    <dbReference type="NCBI Taxonomy" id="160502"/>
    <lineage>
        <taxon>Eukaryota</taxon>
        <taxon>Fungi</taxon>
        <taxon>Fungi incertae sedis</taxon>
        <taxon>Mucoromycota</taxon>
        <taxon>Glomeromycotina</taxon>
        <taxon>Glomeromycetes</taxon>
        <taxon>Diversisporales</taxon>
        <taxon>Gigasporaceae</taxon>
        <taxon>Racocetra</taxon>
    </lineage>
</organism>
<feature type="non-terminal residue" evidence="1">
    <location>
        <position position="52"/>
    </location>
</feature>
<comment type="caution">
    <text evidence="1">The sequence shown here is derived from an EMBL/GenBank/DDBJ whole genome shotgun (WGS) entry which is preliminary data.</text>
</comment>